<evidence type="ECO:0008006" key="4">
    <source>
        <dbReference type="Google" id="ProtNLM"/>
    </source>
</evidence>
<dbReference type="RefSeq" id="WP_319614201.1">
    <property type="nucleotide sequence ID" value="NZ_JAWXYB010000018.1"/>
</dbReference>
<gene>
    <name evidence="2" type="ORF">SIL87_10915</name>
</gene>
<proteinExistence type="predicted"/>
<dbReference type="EMBL" id="JAWXYB010000018">
    <property type="protein sequence ID" value="MDX5931277.1"/>
    <property type="molecule type" value="Genomic_DNA"/>
</dbReference>
<protein>
    <recommendedName>
        <fullName evidence="4">Lipoprotein</fullName>
    </recommendedName>
</protein>
<evidence type="ECO:0000313" key="2">
    <source>
        <dbReference type="EMBL" id="MDX5931277.1"/>
    </source>
</evidence>
<sequence>MRSLIVLICLIPLTGCGLGTGADMGIAAGATVLSVATIHRTIPDAIISMVTGRDCSVVRLDNGKSYCRPKPPLPPPLPYCTQTLGQATCWADPSKLPDHAPEVAEGPYNLSPAQIANHDRGWP</sequence>
<dbReference type="Proteomes" id="UP001279553">
    <property type="component" value="Unassembled WGS sequence"/>
</dbReference>
<name>A0AAW9DRK5_ACIAO</name>
<accession>A0AAW9DRK5</accession>
<reference evidence="2 3" key="1">
    <citation type="submission" date="2023-11" db="EMBL/GenBank/DDBJ databases">
        <title>MicrobeMod: A computational toolkit for identifying prokaryotic methylation and restriction-modification with nanopore sequencing.</title>
        <authorList>
            <person name="Crits-Christoph A."/>
            <person name="Kang S.C."/>
            <person name="Lee H."/>
            <person name="Ostrov N."/>
        </authorList>
    </citation>
    <scope>NUCLEOTIDE SEQUENCE [LARGE SCALE GENOMIC DNA]</scope>
    <source>
        <strain evidence="2 3">DSMZ 700</strain>
    </source>
</reference>
<evidence type="ECO:0000313" key="3">
    <source>
        <dbReference type="Proteomes" id="UP001279553"/>
    </source>
</evidence>
<evidence type="ECO:0000256" key="1">
    <source>
        <dbReference type="SAM" id="MobiDB-lite"/>
    </source>
</evidence>
<dbReference type="AlphaFoldDB" id="A0AAW9DRK5"/>
<feature type="region of interest" description="Disordered" evidence="1">
    <location>
        <begin position="100"/>
        <end position="123"/>
    </location>
</feature>
<organism evidence="2 3">
    <name type="scientific">Acidiphilium acidophilum</name>
    <name type="common">Thiobacillus acidophilus</name>
    <dbReference type="NCBI Taxonomy" id="76588"/>
    <lineage>
        <taxon>Bacteria</taxon>
        <taxon>Pseudomonadati</taxon>
        <taxon>Pseudomonadota</taxon>
        <taxon>Alphaproteobacteria</taxon>
        <taxon>Acetobacterales</taxon>
        <taxon>Acidocellaceae</taxon>
        <taxon>Acidiphilium</taxon>
    </lineage>
</organism>
<keyword evidence="3" id="KW-1185">Reference proteome</keyword>
<comment type="caution">
    <text evidence="2">The sequence shown here is derived from an EMBL/GenBank/DDBJ whole genome shotgun (WGS) entry which is preliminary data.</text>
</comment>